<organism evidence="4 5">
    <name type="scientific">Bacillus oleivorans</name>
    <dbReference type="NCBI Taxonomy" id="1448271"/>
    <lineage>
        <taxon>Bacteria</taxon>
        <taxon>Bacillati</taxon>
        <taxon>Bacillota</taxon>
        <taxon>Bacilli</taxon>
        <taxon>Bacillales</taxon>
        <taxon>Bacillaceae</taxon>
        <taxon>Bacillus</taxon>
    </lineage>
</organism>
<dbReference type="NCBIfam" id="NF005559">
    <property type="entry name" value="PRK07231.1"/>
    <property type="match status" value="1"/>
</dbReference>
<dbReference type="GO" id="GO:0016491">
    <property type="term" value="F:oxidoreductase activity"/>
    <property type="evidence" value="ECO:0007669"/>
    <property type="project" value="UniProtKB-KW"/>
</dbReference>
<proteinExistence type="inferred from homology"/>
<comment type="subunit">
    <text evidence="2">Homotetramer.</text>
</comment>
<evidence type="ECO:0000256" key="3">
    <source>
        <dbReference type="ARBA" id="ARBA00023002"/>
    </source>
</evidence>
<protein>
    <submittedName>
        <fullName evidence="4">3-oxoacyl-[acyl-carrier protein] reductase</fullName>
    </submittedName>
</protein>
<dbReference type="RefSeq" id="WP_097158580.1">
    <property type="nucleotide sequence ID" value="NZ_JBEPMQ010000010.1"/>
</dbReference>
<dbReference type="AlphaFoldDB" id="A0A285CSJ8"/>
<dbReference type="PRINTS" id="PR00080">
    <property type="entry name" value="SDRFAMILY"/>
</dbReference>
<sequence>MNLFFQDKVVLVTGGSTGIGAAIAKGFGAAGAKVAVHYLTNEEKANQVVSSIKEMGADAISVRADMTSASDVKNLYSVILQHYGRVDILINNAGSMVERCPFENLSEEVWDQVYNINVKSIFLSTKEAVPIMKKQGGGVVINTASVAARNGGGPGAIHYASAKGAVMTLTKGLAKELLPYHIRVNGINPGVISTPFHEKFSPDKVRDQFLKGIPMGREGTPEEIAGAVLFLASDYASYICGEHIEINGGQWMD</sequence>
<accession>A0A285CSJ8</accession>
<gene>
    <name evidence="4" type="ORF">SAMN05877753_104180</name>
</gene>
<evidence type="ECO:0000256" key="1">
    <source>
        <dbReference type="ARBA" id="ARBA00006484"/>
    </source>
</evidence>
<dbReference type="EMBL" id="OAOP01000004">
    <property type="protein sequence ID" value="SNX70560.1"/>
    <property type="molecule type" value="Genomic_DNA"/>
</dbReference>
<dbReference type="PANTHER" id="PTHR43639">
    <property type="entry name" value="OXIDOREDUCTASE, SHORT-CHAIN DEHYDROGENASE/REDUCTASE FAMILY (AFU_ORTHOLOGUE AFUA_5G02870)"/>
    <property type="match status" value="1"/>
</dbReference>
<dbReference type="PANTHER" id="PTHR43639:SF1">
    <property type="entry name" value="SHORT-CHAIN DEHYDROGENASE_REDUCTASE FAMILY PROTEIN"/>
    <property type="match status" value="1"/>
</dbReference>
<dbReference type="PRINTS" id="PR00081">
    <property type="entry name" value="GDHRDH"/>
</dbReference>
<dbReference type="Proteomes" id="UP000219546">
    <property type="component" value="Unassembled WGS sequence"/>
</dbReference>
<comment type="similarity">
    <text evidence="1">Belongs to the short-chain dehydrogenases/reductases (SDR) family.</text>
</comment>
<keyword evidence="5" id="KW-1185">Reference proteome</keyword>
<dbReference type="OrthoDB" id="9803333at2"/>
<dbReference type="PROSITE" id="PS00061">
    <property type="entry name" value="ADH_SHORT"/>
    <property type="match status" value="1"/>
</dbReference>
<dbReference type="SUPFAM" id="SSF51735">
    <property type="entry name" value="NAD(P)-binding Rossmann-fold domains"/>
    <property type="match status" value="1"/>
</dbReference>
<evidence type="ECO:0000313" key="4">
    <source>
        <dbReference type="EMBL" id="SNX70560.1"/>
    </source>
</evidence>
<evidence type="ECO:0000256" key="2">
    <source>
        <dbReference type="ARBA" id="ARBA00011881"/>
    </source>
</evidence>
<dbReference type="FunFam" id="3.40.50.720:FF:000084">
    <property type="entry name" value="Short-chain dehydrogenase reductase"/>
    <property type="match status" value="1"/>
</dbReference>
<reference evidence="4 5" key="1">
    <citation type="submission" date="2017-08" db="EMBL/GenBank/DDBJ databases">
        <authorList>
            <person name="de Groot N.N."/>
        </authorList>
    </citation>
    <scope>NUCLEOTIDE SEQUENCE [LARGE SCALE GENOMIC DNA]</scope>
    <source>
        <strain evidence="4 5">JC228</strain>
    </source>
</reference>
<dbReference type="InterPro" id="IPR020904">
    <property type="entry name" value="Sc_DH/Rdtase_CS"/>
</dbReference>
<name>A0A285CSJ8_9BACI</name>
<keyword evidence="3" id="KW-0560">Oxidoreductase</keyword>
<dbReference type="Pfam" id="PF13561">
    <property type="entry name" value="adh_short_C2"/>
    <property type="match status" value="1"/>
</dbReference>
<dbReference type="InterPro" id="IPR036291">
    <property type="entry name" value="NAD(P)-bd_dom_sf"/>
</dbReference>
<dbReference type="CDD" id="cd05233">
    <property type="entry name" value="SDR_c"/>
    <property type="match status" value="1"/>
</dbReference>
<dbReference type="GO" id="GO:0008206">
    <property type="term" value="P:bile acid metabolic process"/>
    <property type="evidence" value="ECO:0007669"/>
    <property type="project" value="UniProtKB-ARBA"/>
</dbReference>
<evidence type="ECO:0000313" key="5">
    <source>
        <dbReference type="Proteomes" id="UP000219546"/>
    </source>
</evidence>
<dbReference type="InterPro" id="IPR002347">
    <property type="entry name" value="SDR_fam"/>
</dbReference>
<dbReference type="Gene3D" id="3.40.50.720">
    <property type="entry name" value="NAD(P)-binding Rossmann-like Domain"/>
    <property type="match status" value="1"/>
</dbReference>